<organism evidence="1 2">
    <name type="scientific">Candidatus Niyogibacteria bacterium RIFCSPLOWO2_12_FULL_41_13</name>
    <dbReference type="NCBI Taxonomy" id="1801726"/>
    <lineage>
        <taxon>Bacteria</taxon>
        <taxon>Candidatus Niyogiibacteriota</taxon>
    </lineage>
</organism>
<dbReference type="EMBL" id="MHMS01000006">
    <property type="protein sequence ID" value="OGZ32558.1"/>
    <property type="molecule type" value="Genomic_DNA"/>
</dbReference>
<reference evidence="1 2" key="1">
    <citation type="journal article" date="2016" name="Nat. Commun.">
        <title>Thousands of microbial genomes shed light on interconnected biogeochemical processes in an aquifer system.</title>
        <authorList>
            <person name="Anantharaman K."/>
            <person name="Brown C.T."/>
            <person name="Hug L.A."/>
            <person name="Sharon I."/>
            <person name="Castelle C.J."/>
            <person name="Probst A.J."/>
            <person name="Thomas B.C."/>
            <person name="Singh A."/>
            <person name="Wilkins M.J."/>
            <person name="Karaoz U."/>
            <person name="Brodie E.L."/>
            <person name="Williams K.H."/>
            <person name="Hubbard S.S."/>
            <person name="Banfield J.F."/>
        </authorList>
    </citation>
    <scope>NUCLEOTIDE SEQUENCE [LARGE SCALE GENOMIC DNA]</scope>
</reference>
<accession>A0A1G2F4N3</accession>
<gene>
    <name evidence="1" type="ORF">A3H02_00245</name>
</gene>
<comment type="caution">
    <text evidence="1">The sequence shown here is derived from an EMBL/GenBank/DDBJ whole genome shotgun (WGS) entry which is preliminary data.</text>
</comment>
<dbReference type="AlphaFoldDB" id="A0A1G2F4N3"/>
<dbReference type="Proteomes" id="UP000176787">
    <property type="component" value="Unassembled WGS sequence"/>
</dbReference>
<name>A0A1G2F4N3_9BACT</name>
<protein>
    <submittedName>
        <fullName evidence="1">Uncharacterized protein</fullName>
    </submittedName>
</protein>
<evidence type="ECO:0000313" key="1">
    <source>
        <dbReference type="EMBL" id="OGZ32558.1"/>
    </source>
</evidence>
<evidence type="ECO:0000313" key="2">
    <source>
        <dbReference type="Proteomes" id="UP000176787"/>
    </source>
</evidence>
<proteinExistence type="predicted"/>
<dbReference type="STRING" id="1801726.A3H02_00245"/>
<sequence>MPKIHWIDEERKNHIIPDELAIKFVETLKLIAGLKKEDIEKFLGDLMNKNTAYDVVSVIRDRGYPRRYDENGE</sequence>